<keyword evidence="2" id="KW-0812">Transmembrane</keyword>
<evidence type="ECO:0000256" key="2">
    <source>
        <dbReference type="SAM" id="Phobius"/>
    </source>
</evidence>
<dbReference type="VEuPathDB" id="FungiDB:EMCG_02627"/>
<dbReference type="InterPro" id="IPR052413">
    <property type="entry name" value="SUR7_domain"/>
</dbReference>
<organism evidence="3 4">
    <name type="scientific">[Emmonsia] crescens</name>
    <dbReference type="NCBI Taxonomy" id="73230"/>
    <lineage>
        <taxon>Eukaryota</taxon>
        <taxon>Fungi</taxon>
        <taxon>Dikarya</taxon>
        <taxon>Ascomycota</taxon>
        <taxon>Pezizomycotina</taxon>
        <taxon>Eurotiomycetes</taxon>
        <taxon>Eurotiomycetidae</taxon>
        <taxon>Onygenales</taxon>
        <taxon>Ajellomycetaceae</taxon>
        <taxon>Emergomyces</taxon>
    </lineage>
</organism>
<dbReference type="Pfam" id="PF06687">
    <property type="entry name" value="SUR7"/>
    <property type="match status" value="1"/>
</dbReference>
<feature type="region of interest" description="Disordered" evidence="1">
    <location>
        <begin position="313"/>
        <end position="332"/>
    </location>
</feature>
<feature type="transmembrane region" description="Helical" evidence="2">
    <location>
        <begin position="42"/>
        <end position="60"/>
    </location>
</feature>
<keyword evidence="2" id="KW-1133">Transmembrane helix</keyword>
<proteinExistence type="predicted"/>
<gene>
    <name evidence="3" type="ORF">EMCG_02627</name>
</gene>
<feature type="transmembrane region" description="Helical" evidence="2">
    <location>
        <begin position="264"/>
        <end position="292"/>
    </location>
</feature>
<dbReference type="EMBL" id="LCZI01001015">
    <property type="protein sequence ID" value="KKZ63011.1"/>
    <property type="molecule type" value="Genomic_DNA"/>
</dbReference>
<dbReference type="GO" id="GO:0005886">
    <property type="term" value="C:plasma membrane"/>
    <property type="evidence" value="ECO:0007669"/>
    <property type="project" value="InterPro"/>
</dbReference>
<evidence type="ECO:0000256" key="1">
    <source>
        <dbReference type="SAM" id="MobiDB-lite"/>
    </source>
</evidence>
<dbReference type="GO" id="GO:0031505">
    <property type="term" value="P:fungal-type cell wall organization"/>
    <property type="evidence" value="ECO:0007669"/>
    <property type="project" value="TreeGrafter"/>
</dbReference>
<dbReference type="GO" id="GO:0051285">
    <property type="term" value="C:cell cortex of cell tip"/>
    <property type="evidence" value="ECO:0007669"/>
    <property type="project" value="TreeGrafter"/>
</dbReference>
<dbReference type="PANTHER" id="PTHR28019">
    <property type="entry name" value="CELL MEMBRANE PROTEIN YLR413W-RELATED"/>
    <property type="match status" value="1"/>
</dbReference>
<feature type="transmembrane region" description="Helical" evidence="2">
    <location>
        <begin position="170"/>
        <end position="191"/>
    </location>
</feature>
<dbReference type="AlphaFoldDB" id="A0A0G2J8X9"/>
<keyword evidence="2" id="KW-0472">Membrane</keyword>
<comment type="caution">
    <text evidence="3">The sequence shown here is derived from an EMBL/GenBank/DDBJ whole genome shotgun (WGS) entry which is preliminary data.</text>
</comment>
<evidence type="ECO:0000313" key="4">
    <source>
        <dbReference type="Proteomes" id="UP000034164"/>
    </source>
</evidence>
<evidence type="ECO:0000313" key="3">
    <source>
        <dbReference type="EMBL" id="KKZ63011.1"/>
    </source>
</evidence>
<accession>A0A0G2J8X9</accession>
<dbReference type="InterPro" id="IPR009571">
    <property type="entry name" value="SUR7/Rim9-like_fungi"/>
</dbReference>
<dbReference type="OrthoDB" id="2327445at2759"/>
<protein>
    <submittedName>
        <fullName evidence="3">Uncharacterized protein</fullName>
    </submittedName>
</protein>
<name>A0A0G2J8X9_9EURO</name>
<reference evidence="4" key="1">
    <citation type="journal article" date="2015" name="PLoS Genet.">
        <title>The dynamic genome and transcriptome of the human fungal pathogen Blastomyces and close relative Emmonsia.</title>
        <authorList>
            <person name="Munoz J.F."/>
            <person name="Gauthier G.M."/>
            <person name="Desjardins C.A."/>
            <person name="Gallo J.E."/>
            <person name="Holder J."/>
            <person name="Sullivan T.D."/>
            <person name="Marty A.J."/>
            <person name="Carmen J.C."/>
            <person name="Chen Z."/>
            <person name="Ding L."/>
            <person name="Gujja S."/>
            <person name="Magrini V."/>
            <person name="Misas E."/>
            <person name="Mitreva M."/>
            <person name="Priest M."/>
            <person name="Saif S."/>
            <person name="Whiston E.A."/>
            <person name="Young S."/>
            <person name="Zeng Q."/>
            <person name="Goldman W.E."/>
            <person name="Mardis E.R."/>
            <person name="Taylor J.W."/>
            <person name="McEwen J.G."/>
            <person name="Clay O.K."/>
            <person name="Klein B.S."/>
            <person name="Cuomo C.A."/>
        </authorList>
    </citation>
    <scope>NUCLEOTIDE SEQUENCE [LARGE SCALE GENOMIC DNA]</scope>
    <source>
        <strain evidence="4">UAMH 3008</strain>
    </source>
</reference>
<sequence length="332" mass="36776">MILDSFRRRKAEKELSHDASPPENMINAERRRGRSAVIRHRAFYSLIYIIAFIFIILVLVGSTSDKAVIGQTYFLKIDMSNVIPRTVPDAALINSIARTIGLHDFYQVGLWNFCEGYIDGSGITFCSKPKQLYYFNPVEIILSELLAGATIALPSEIDQALKIVRTASHWMFGLFVASTVLIALCIFLTPLSVPSTLTPHTSKHRAVSKRIFIPLVVLTFLTFFTTVAASLVATAMFTIFKIVFASKAAEFNINAELGISMMVFMWVAVGFVLLGFLLHIRSILAWCCCCCCRRGRSRGKKNVESGIISIGQVGSGGEKHQPSKLGQVRIDA</sequence>
<feature type="transmembrane region" description="Helical" evidence="2">
    <location>
        <begin position="211"/>
        <end position="244"/>
    </location>
</feature>
<dbReference type="PANTHER" id="PTHR28019:SF2">
    <property type="entry name" value="CELL MEMBRANE PROTEIN YLR413W-RELATED"/>
    <property type="match status" value="1"/>
</dbReference>
<dbReference type="Proteomes" id="UP000034164">
    <property type="component" value="Unassembled WGS sequence"/>
</dbReference>